<accession>A0A166FG85</accession>
<keyword evidence="4" id="KW-1185">Reference proteome</keyword>
<dbReference type="Proteomes" id="UP000077755">
    <property type="component" value="Chromosome 2"/>
</dbReference>
<name>A0A166FG85_DAUCS</name>
<dbReference type="PROSITE" id="PS50181">
    <property type="entry name" value="FBOX"/>
    <property type="match status" value="1"/>
</dbReference>
<evidence type="ECO:0000313" key="2">
    <source>
        <dbReference type="EMBL" id="KZN07746.1"/>
    </source>
</evidence>
<reference evidence="3" key="2">
    <citation type="submission" date="2022-03" db="EMBL/GenBank/DDBJ databases">
        <title>Draft title - Genomic analysis of global carrot germplasm unveils the trajectory of domestication and the origin of high carotenoid orange carrot.</title>
        <authorList>
            <person name="Iorizzo M."/>
            <person name="Ellison S."/>
            <person name="Senalik D."/>
            <person name="Macko-Podgorni A."/>
            <person name="Grzebelus D."/>
            <person name="Bostan H."/>
            <person name="Rolling W."/>
            <person name="Curaba J."/>
            <person name="Simon P."/>
        </authorList>
    </citation>
    <scope>NUCLEOTIDE SEQUENCE</scope>
    <source>
        <tissue evidence="3">Leaf</tissue>
    </source>
</reference>
<dbReference type="PANTHER" id="PTHR47602">
    <property type="entry name" value="F-BOX PROTEIN SKIP22"/>
    <property type="match status" value="1"/>
</dbReference>
<sequence>MMMQPTTCYMELLPTELKLKIITCLWGADVVNLASVTHEWRRLASQVHGMTLLPADKKLKIIDYLQVEDVLKLPCLNREWRRFMQVRVADNGWWEKMCFADDSWKQVWEDFPSFQEYCANWKQNYIEWILYERDMALYWLFLNNRYYGYMDWK</sequence>
<reference evidence="2" key="1">
    <citation type="journal article" date="2016" name="Nat. Genet.">
        <title>A high-quality carrot genome assembly provides new insights into carotenoid accumulation and asterid genome evolution.</title>
        <authorList>
            <person name="Iorizzo M."/>
            <person name="Ellison S."/>
            <person name="Senalik D."/>
            <person name="Zeng P."/>
            <person name="Satapoomin P."/>
            <person name="Huang J."/>
            <person name="Bowman M."/>
            <person name="Iovene M."/>
            <person name="Sanseverino W."/>
            <person name="Cavagnaro P."/>
            <person name="Yildiz M."/>
            <person name="Macko-Podgorni A."/>
            <person name="Moranska E."/>
            <person name="Grzebelus E."/>
            <person name="Grzebelus D."/>
            <person name="Ashrafi H."/>
            <person name="Zheng Z."/>
            <person name="Cheng S."/>
            <person name="Spooner D."/>
            <person name="Van Deynze A."/>
            <person name="Simon P."/>
        </authorList>
    </citation>
    <scope>NUCLEOTIDE SEQUENCE [LARGE SCALE GENOMIC DNA]</scope>
    <source>
        <tissue evidence="2">Leaf</tissue>
    </source>
</reference>
<organism evidence="2">
    <name type="scientific">Daucus carota subsp. sativus</name>
    <name type="common">Carrot</name>
    <dbReference type="NCBI Taxonomy" id="79200"/>
    <lineage>
        <taxon>Eukaryota</taxon>
        <taxon>Viridiplantae</taxon>
        <taxon>Streptophyta</taxon>
        <taxon>Embryophyta</taxon>
        <taxon>Tracheophyta</taxon>
        <taxon>Spermatophyta</taxon>
        <taxon>Magnoliopsida</taxon>
        <taxon>eudicotyledons</taxon>
        <taxon>Gunneridae</taxon>
        <taxon>Pentapetalae</taxon>
        <taxon>asterids</taxon>
        <taxon>campanulids</taxon>
        <taxon>Apiales</taxon>
        <taxon>Apiaceae</taxon>
        <taxon>Apioideae</taxon>
        <taxon>Scandiceae</taxon>
        <taxon>Daucinae</taxon>
        <taxon>Daucus</taxon>
        <taxon>Daucus sect. Daucus</taxon>
    </lineage>
</organism>
<dbReference type="EMBL" id="CP093344">
    <property type="protein sequence ID" value="WOG90456.1"/>
    <property type="molecule type" value="Genomic_DNA"/>
</dbReference>
<dbReference type="SUPFAM" id="SSF81383">
    <property type="entry name" value="F-box domain"/>
    <property type="match status" value="2"/>
</dbReference>
<dbReference type="InterPro" id="IPR001810">
    <property type="entry name" value="F-box_dom"/>
</dbReference>
<protein>
    <recommendedName>
        <fullName evidence="1">F-box domain-containing protein</fullName>
    </recommendedName>
</protein>
<dbReference type="EMBL" id="LNRQ01000002">
    <property type="protein sequence ID" value="KZN07746.1"/>
    <property type="molecule type" value="Genomic_DNA"/>
</dbReference>
<proteinExistence type="predicted"/>
<feature type="domain" description="F-box" evidence="1">
    <location>
        <begin position="47"/>
        <end position="97"/>
    </location>
</feature>
<dbReference type="Gene3D" id="1.20.1280.50">
    <property type="match status" value="1"/>
</dbReference>
<evidence type="ECO:0000313" key="3">
    <source>
        <dbReference type="EMBL" id="WOG90456.1"/>
    </source>
</evidence>
<dbReference type="AlphaFoldDB" id="A0A166FG85"/>
<gene>
    <name evidence="2" type="ORF">DCAR_008583</name>
    <name evidence="3" type="ORF">DCAR_0209700</name>
</gene>
<evidence type="ECO:0000259" key="1">
    <source>
        <dbReference type="PROSITE" id="PS50181"/>
    </source>
</evidence>
<dbReference type="PANTHER" id="PTHR47602:SF2">
    <property type="entry name" value="F-BOX PROTEIN SKIP22"/>
    <property type="match status" value="1"/>
</dbReference>
<dbReference type="Gramene" id="KZN07746">
    <property type="protein sequence ID" value="KZN07746"/>
    <property type="gene ID" value="DCAR_008583"/>
</dbReference>
<evidence type="ECO:0000313" key="4">
    <source>
        <dbReference type="Proteomes" id="UP000077755"/>
    </source>
</evidence>
<dbReference type="InterPro" id="IPR036047">
    <property type="entry name" value="F-box-like_dom_sf"/>
</dbReference>